<name>E4XAG5_OIKDI</name>
<dbReference type="InParanoid" id="E4XAG5"/>
<dbReference type="Proteomes" id="UP000001307">
    <property type="component" value="Unassembled WGS sequence"/>
</dbReference>
<dbReference type="AlphaFoldDB" id="E4XAG5"/>
<dbReference type="InterPro" id="IPR036383">
    <property type="entry name" value="TSP1_rpt_sf"/>
</dbReference>
<dbReference type="EMBL" id="FN653032">
    <property type="protein sequence ID" value="CBY08666.1"/>
    <property type="molecule type" value="Genomic_DNA"/>
</dbReference>
<protein>
    <submittedName>
        <fullName evidence="1">Uncharacterized protein</fullName>
    </submittedName>
</protein>
<keyword evidence="2" id="KW-1185">Reference proteome</keyword>
<dbReference type="SMART" id="SM00209">
    <property type="entry name" value="TSP1"/>
    <property type="match status" value="3"/>
</dbReference>
<dbReference type="SUPFAM" id="SSF82895">
    <property type="entry name" value="TSP-1 type 1 repeat"/>
    <property type="match status" value="1"/>
</dbReference>
<organism evidence="1">
    <name type="scientific">Oikopleura dioica</name>
    <name type="common">Tunicate</name>
    <dbReference type="NCBI Taxonomy" id="34765"/>
    <lineage>
        <taxon>Eukaryota</taxon>
        <taxon>Metazoa</taxon>
        <taxon>Chordata</taxon>
        <taxon>Tunicata</taxon>
        <taxon>Appendicularia</taxon>
        <taxon>Copelata</taxon>
        <taxon>Oikopleuridae</taxon>
        <taxon>Oikopleura</taxon>
    </lineage>
</organism>
<evidence type="ECO:0000313" key="2">
    <source>
        <dbReference type="Proteomes" id="UP000001307"/>
    </source>
</evidence>
<gene>
    <name evidence="1" type="ORF">GSOID_T00005250001</name>
</gene>
<accession>E4XAG5</accession>
<reference evidence="1" key="1">
    <citation type="journal article" date="2010" name="Science">
        <title>Plasticity of animal genome architecture unmasked by rapid evolution of a pelagic tunicate.</title>
        <authorList>
            <person name="Denoeud F."/>
            <person name="Henriet S."/>
            <person name="Mungpakdee S."/>
            <person name="Aury J.M."/>
            <person name="Da Silva C."/>
            <person name="Brinkmann H."/>
            <person name="Mikhaleva J."/>
            <person name="Olsen L.C."/>
            <person name="Jubin C."/>
            <person name="Canestro C."/>
            <person name="Bouquet J.M."/>
            <person name="Danks G."/>
            <person name="Poulain J."/>
            <person name="Campsteijn C."/>
            <person name="Adamski M."/>
            <person name="Cross I."/>
            <person name="Yadetie F."/>
            <person name="Muffato M."/>
            <person name="Louis A."/>
            <person name="Butcher S."/>
            <person name="Tsagkogeorga G."/>
            <person name="Konrad A."/>
            <person name="Singh S."/>
            <person name="Jensen M.F."/>
            <person name="Cong E.H."/>
            <person name="Eikeseth-Otteraa H."/>
            <person name="Noel B."/>
            <person name="Anthouard V."/>
            <person name="Porcel B.M."/>
            <person name="Kachouri-Lafond R."/>
            <person name="Nishino A."/>
            <person name="Ugolini M."/>
            <person name="Chourrout P."/>
            <person name="Nishida H."/>
            <person name="Aasland R."/>
            <person name="Huzurbazar S."/>
            <person name="Westhof E."/>
            <person name="Delsuc F."/>
            <person name="Lehrach H."/>
            <person name="Reinhardt R."/>
            <person name="Weissenbach J."/>
            <person name="Roy S.W."/>
            <person name="Artiguenave F."/>
            <person name="Postlethwait J.H."/>
            <person name="Manak J.R."/>
            <person name="Thompson E.M."/>
            <person name="Jaillon O."/>
            <person name="Du Pasquier L."/>
            <person name="Boudinot P."/>
            <person name="Liberles D.A."/>
            <person name="Volff J.N."/>
            <person name="Philippe H."/>
            <person name="Lenhard B."/>
            <person name="Roest Crollius H."/>
            <person name="Wincker P."/>
            <person name="Chourrout D."/>
        </authorList>
    </citation>
    <scope>NUCLEOTIDE SEQUENCE [LARGE SCALE GENOMIC DNA]</scope>
</reference>
<evidence type="ECO:0000313" key="1">
    <source>
        <dbReference type="EMBL" id="CBY08666.1"/>
    </source>
</evidence>
<sequence>MKLAFLILQVQGSTRGSWGEWGECSASCGLGQRCKYFTSAIYTTGIPSCEPCDTGFECGQGYGLWSEWGPCCPYDAASAGQARVRDCFDGPEGGSKCSIDNKYDTRDCLLDWQMYFEGNKENSPQKVTNFIKERRKRRSFTVFGPVVRSTVNSNKGVLDYLSWNFNDFWGGGKVRTTISPTRSSSIYRASPTTSPDELTTELQTTATTTTAPLKSTVKTGTTKSSGVFIPTYFPTRPPVYSLPIFNPNSTPSTTRSTTVKPQIDLASRRTPECKALTRAGRPVKLDLSIFNKVPEDVLYTAWGEWQSCDKITKRQIRVRSCKKIDGIVFDCNKENTLVSRECEELARIDRPARPDPISLDEIEYCDNQWGRFLKDATVTCLLERRCSLFRNWDDKRLTWLMNCFPKWGLSGTNKKTFRMRAVYQRKLASSP</sequence>
<proteinExistence type="predicted"/>
<dbReference type="OrthoDB" id="446173at2759"/>
<dbReference type="InterPro" id="IPR000884">
    <property type="entry name" value="TSP1_rpt"/>
</dbReference>